<dbReference type="PATRIC" id="fig|1807.13.peg.2503"/>
<evidence type="ECO:0000256" key="2">
    <source>
        <dbReference type="ARBA" id="ARBA00022490"/>
    </source>
</evidence>
<keyword evidence="16" id="KW-1185">Reference proteome</keyword>
<evidence type="ECO:0000256" key="11">
    <source>
        <dbReference type="RuleBase" id="RU004227"/>
    </source>
</evidence>
<evidence type="ECO:0000256" key="5">
    <source>
        <dbReference type="ARBA" id="ARBA00022840"/>
    </source>
</evidence>
<dbReference type="InterPro" id="IPR013159">
    <property type="entry name" value="DnaA_C"/>
</dbReference>
<feature type="binding site" evidence="8">
    <location>
        <position position="195"/>
    </location>
    <ligand>
        <name>ATP</name>
        <dbReference type="ChEBI" id="CHEBI:30616"/>
    </ligand>
</feature>
<dbReference type="SMART" id="SM00760">
    <property type="entry name" value="Bac_DnaA_C"/>
    <property type="match status" value="1"/>
</dbReference>
<dbReference type="InterPro" id="IPR018312">
    <property type="entry name" value="Chromosome_initiator_DnaA_CS"/>
</dbReference>
<dbReference type="AlphaFoldDB" id="A0A0M2JYP5"/>
<dbReference type="Proteomes" id="UP000294952">
    <property type="component" value="Unassembled WGS sequence"/>
</dbReference>
<dbReference type="PROSITE" id="PS01008">
    <property type="entry name" value="DNAA"/>
    <property type="match status" value="1"/>
</dbReference>
<dbReference type="FunFam" id="1.10.8.60:FF:000003">
    <property type="entry name" value="Chromosomal replication initiator protein DnaA"/>
    <property type="match status" value="1"/>
</dbReference>
<dbReference type="RefSeq" id="WP_046365070.1">
    <property type="nucleotide sequence ID" value="NZ_CALTXN010000013.1"/>
</dbReference>
<evidence type="ECO:0000256" key="4">
    <source>
        <dbReference type="ARBA" id="ARBA00022741"/>
    </source>
</evidence>
<evidence type="ECO:0000313" key="16">
    <source>
        <dbReference type="Proteomes" id="UP000034150"/>
    </source>
</evidence>
<dbReference type="OrthoDB" id="9807019at2"/>
<dbReference type="PRINTS" id="PR00051">
    <property type="entry name" value="DNAA"/>
</dbReference>
<dbReference type="SMART" id="SM00382">
    <property type="entry name" value="AAA"/>
    <property type="match status" value="1"/>
</dbReference>
<dbReference type="InterPro" id="IPR020591">
    <property type="entry name" value="Chromosome_initiator_DnaA-like"/>
</dbReference>
<dbReference type="GO" id="GO:0003688">
    <property type="term" value="F:DNA replication origin binding"/>
    <property type="evidence" value="ECO:0007669"/>
    <property type="project" value="UniProtKB-UniRule"/>
</dbReference>
<keyword evidence="7 8" id="KW-0238">DNA-binding</keyword>
<dbReference type="PANTHER" id="PTHR30050">
    <property type="entry name" value="CHROMOSOMAL REPLICATION INITIATOR PROTEIN DNAA"/>
    <property type="match status" value="1"/>
</dbReference>
<dbReference type="Gene3D" id="3.30.300.180">
    <property type="match status" value="1"/>
</dbReference>
<keyword evidence="5 8" id="KW-0067">ATP-binding</keyword>
<dbReference type="EMBL" id="LAUZ02000024">
    <property type="protein sequence ID" value="KKE99957.1"/>
    <property type="molecule type" value="Genomic_DNA"/>
</dbReference>
<comment type="similarity">
    <text evidence="1 8 11">Belongs to the DnaA family.</text>
</comment>
<feature type="domain" description="Chromosomal replication initiator DnaA C-terminal" evidence="13">
    <location>
        <begin position="394"/>
        <end position="462"/>
    </location>
</feature>
<feature type="region of interest" description="Domain I, interacts with DnaA modulators" evidence="8">
    <location>
        <begin position="1"/>
        <end position="99"/>
    </location>
</feature>
<organism evidence="14 16">
    <name type="scientific">Mycolicibacterium obuense</name>
    <dbReference type="NCBI Taxonomy" id="1807"/>
    <lineage>
        <taxon>Bacteria</taxon>
        <taxon>Bacillati</taxon>
        <taxon>Actinomycetota</taxon>
        <taxon>Actinomycetes</taxon>
        <taxon>Mycobacteriales</taxon>
        <taxon>Mycobacteriaceae</taxon>
        <taxon>Mycolicibacterium</taxon>
    </lineage>
</organism>
<evidence type="ECO:0000313" key="15">
    <source>
        <dbReference type="EMBL" id="TDL11834.1"/>
    </source>
</evidence>
<comment type="caution">
    <text evidence="8">Lacks conserved residue(s) required for the propagation of feature annotation.</text>
</comment>
<keyword evidence="2 8" id="KW-0963">Cytoplasm</keyword>
<dbReference type="GO" id="GO:0005524">
    <property type="term" value="F:ATP binding"/>
    <property type="evidence" value="ECO:0007669"/>
    <property type="project" value="UniProtKB-UniRule"/>
</dbReference>
<dbReference type="InterPro" id="IPR013317">
    <property type="entry name" value="DnaA_dom"/>
</dbReference>
<dbReference type="CDD" id="cd00009">
    <property type="entry name" value="AAA"/>
    <property type="match status" value="1"/>
</dbReference>
<dbReference type="NCBIfam" id="NF010686">
    <property type="entry name" value="PRK14086.1"/>
    <property type="match status" value="1"/>
</dbReference>
<evidence type="ECO:0000256" key="6">
    <source>
        <dbReference type="ARBA" id="ARBA00023121"/>
    </source>
</evidence>
<evidence type="ECO:0000256" key="9">
    <source>
        <dbReference type="NCBIfam" id="TIGR00362"/>
    </source>
</evidence>
<feature type="binding site" evidence="8">
    <location>
        <position position="193"/>
    </location>
    <ligand>
        <name>ATP</name>
        <dbReference type="ChEBI" id="CHEBI:30616"/>
    </ligand>
</feature>
<dbReference type="Pfam" id="PF00308">
    <property type="entry name" value="Bac_DnaA"/>
    <property type="match status" value="1"/>
</dbReference>
<feature type="binding site" evidence="8">
    <location>
        <position position="196"/>
    </location>
    <ligand>
        <name>ATP</name>
        <dbReference type="ChEBI" id="CHEBI:30616"/>
    </ligand>
</feature>
<dbReference type="GO" id="GO:0005886">
    <property type="term" value="C:plasma membrane"/>
    <property type="evidence" value="ECO:0007669"/>
    <property type="project" value="TreeGrafter"/>
</dbReference>
<dbReference type="Pfam" id="PF08299">
    <property type="entry name" value="Bac_DnaA_C"/>
    <property type="match status" value="1"/>
</dbReference>
<dbReference type="GO" id="GO:0006275">
    <property type="term" value="P:regulation of DNA replication"/>
    <property type="evidence" value="ECO:0007669"/>
    <property type="project" value="UniProtKB-UniRule"/>
</dbReference>
<keyword evidence="4 8" id="KW-0547">Nucleotide-binding</keyword>
<accession>A0A0M2JYP5</accession>
<feature type="region of interest" description="Domain III, AAA+ region" evidence="8">
    <location>
        <begin position="149"/>
        <end position="365"/>
    </location>
</feature>
<dbReference type="CDD" id="cd06571">
    <property type="entry name" value="Bac_DnaA_C"/>
    <property type="match status" value="1"/>
</dbReference>
<dbReference type="GO" id="GO:0008289">
    <property type="term" value="F:lipid binding"/>
    <property type="evidence" value="ECO:0007669"/>
    <property type="project" value="UniProtKB-KW"/>
</dbReference>
<dbReference type="Gene3D" id="1.10.1750.10">
    <property type="match status" value="1"/>
</dbReference>
<keyword evidence="3 8" id="KW-0235">DNA replication</keyword>
<protein>
    <recommendedName>
        <fullName evidence="8 9">Chromosomal replication initiator protein DnaA</fullName>
    </recommendedName>
</protein>
<dbReference type="Gene3D" id="1.10.8.60">
    <property type="match status" value="1"/>
</dbReference>
<reference evidence="15 17" key="2">
    <citation type="submission" date="2019-01" db="EMBL/GenBank/DDBJ databases">
        <title>High-quality-draft genome sequences of five non-tuberculosis mycobacteriaceae isolated from a nosocomial environment.</title>
        <authorList>
            <person name="Tiago I."/>
            <person name="Alarico S."/>
            <person name="Pereira S.G."/>
            <person name="Coelho C."/>
            <person name="Maranha A."/>
            <person name="Empadinhas N."/>
        </authorList>
    </citation>
    <scope>NUCLEOTIDE SEQUENCE [LARGE SCALE GENOMIC DNA]</scope>
    <source>
        <strain evidence="15 17">22DIII</strain>
    </source>
</reference>
<dbReference type="InterPro" id="IPR027417">
    <property type="entry name" value="P-loop_NTPase"/>
</dbReference>
<dbReference type="HAMAP" id="MF_00377">
    <property type="entry name" value="DnaA_bact"/>
    <property type="match status" value="1"/>
</dbReference>
<evidence type="ECO:0000256" key="10">
    <source>
        <dbReference type="RuleBase" id="RU000577"/>
    </source>
</evidence>
<dbReference type="InterPro" id="IPR010921">
    <property type="entry name" value="Trp_repressor/repl_initiator"/>
</dbReference>
<dbReference type="InterPro" id="IPR003593">
    <property type="entry name" value="AAA+_ATPase"/>
</dbReference>
<evidence type="ECO:0000313" key="17">
    <source>
        <dbReference type="Proteomes" id="UP000294952"/>
    </source>
</evidence>
<reference evidence="14 16" key="1">
    <citation type="submission" date="2015-04" db="EMBL/GenBank/DDBJ databases">
        <title>Genome sequence of Mycobacterium obuense UC1.</title>
        <authorList>
            <person name="Greninger A.L."/>
            <person name="Cunningham G."/>
            <person name="Chiu C.Y."/>
            <person name="Miller S."/>
        </authorList>
    </citation>
    <scope>NUCLEOTIDE SEQUENCE [LARGE SCALE GENOMIC DNA]</scope>
    <source>
        <strain evidence="14 16">UC1</strain>
    </source>
</reference>
<dbReference type="Proteomes" id="UP000034150">
    <property type="component" value="Unassembled WGS sequence"/>
</dbReference>
<dbReference type="STRING" id="1807.MOBUDSM44075_04713"/>
<evidence type="ECO:0000256" key="3">
    <source>
        <dbReference type="ARBA" id="ARBA00022705"/>
    </source>
</evidence>
<dbReference type="FunFam" id="3.40.50.300:FF:000150">
    <property type="entry name" value="Chromosomal replication initiator protein DnaA"/>
    <property type="match status" value="1"/>
</dbReference>
<dbReference type="GO" id="GO:0005737">
    <property type="term" value="C:cytoplasm"/>
    <property type="evidence" value="ECO:0007669"/>
    <property type="project" value="UniProtKB-SubCell"/>
</dbReference>
<gene>
    <name evidence="8 15" type="primary">dnaA</name>
    <name evidence="15" type="ORF">EUA04_02270</name>
    <name evidence="14" type="ORF">WN67_21400</name>
</gene>
<sequence length="489" mass="54873">MSADPDPPFVSIWNNVVTELNGERGSANGTLTPQQRAWLKLVQPLVITEGFALLSVPTPFVQNEIERHLREPIIAALSRQLGQRVELGVRIADPEPEATPALAPVAVADSDDDLVDDDLAARASAEENWPSFFANRGANASTDDATAINLNRRYTFDTFVIGASNRFAHAASLAIAEAPARAYNPLFIWGESGLGKTHLLHAAGNYAQRLFPGMRVKYVSTEEFTNDFINSLRDDRRASFKRTYRDIDVLLVDDIQFIEGKDGIQEEFFHTFNTLHNANKQIVISSDRPPKQLATLEDRLRTRFEWGLITDVQPPELETRIAILRKKAQMDRLDVPDDVLELIASRIERNIRELEGALIRVTAFASLNKTSIDKSLAEIVLRDLISDSSTMQISTAAIMAATAEYFETSIDELRGPGKTRALAQSRQIAMYLCRELTDLSLPKIGQAFGRDHTTVMYAEKKIRGEMAERREVFDHVKELTTRIRQRAKR</sequence>
<feature type="domain" description="AAA+ ATPase" evidence="12">
    <location>
        <begin position="182"/>
        <end position="310"/>
    </location>
</feature>
<dbReference type="GO" id="GO:0006270">
    <property type="term" value="P:DNA replication initiation"/>
    <property type="evidence" value="ECO:0007669"/>
    <property type="project" value="UniProtKB-UniRule"/>
</dbReference>
<comment type="function">
    <text evidence="8 10">Plays an essential role in the initiation and regulation of chromosomal replication. ATP-DnaA binds to the origin of replication (oriC) to initiate formation of the DNA replication initiation complex once per cell cycle. Binds the DnaA box (a 9 base pair repeat at the origin) and separates the double-stranded (ds)DNA. Forms a right-handed helical filament on oriC DNA; dsDNA binds to the exterior of the filament while single-stranded (ss)DNA is stabiized in the filament's interior. The ATP-DnaA-oriC complex binds and stabilizes one strand of the AT-rich DNA unwinding element (DUE), permitting loading of DNA polymerase. After initiation quickly degrades to an ADP-DnaA complex that is not apt for DNA replication. Binds acidic phospholipids.</text>
</comment>
<keyword evidence="6 8" id="KW-0446">Lipid-binding</keyword>
<dbReference type="NCBIfam" id="TIGR00362">
    <property type="entry name" value="DnaA"/>
    <property type="match status" value="1"/>
</dbReference>
<dbReference type="InterPro" id="IPR001957">
    <property type="entry name" value="Chromosome_initiator_DnaA"/>
</dbReference>
<dbReference type="Gene3D" id="3.40.50.300">
    <property type="entry name" value="P-loop containing nucleotide triphosphate hydrolases"/>
    <property type="match status" value="1"/>
</dbReference>
<evidence type="ECO:0000259" key="12">
    <source>
        <dbReference type="SMART" id="SM00382"/>
    </source>
</evidence>
<dbReference type="PANTHER" id="PTHR30050:SF2">
    <property type="entry name" value="CHROMOSOMAL REPLICATION INITIATOR PROTEIN DNAA"/>
    <property type="match status" value="1"/>
</dbReference>
<comment type="subcellular location">
    <subcellularLocation>
        <location evidence="8">Cytoplasm</location>
    </subcellularLocation>
</comment>
<evidence type="ECO:0000313" key="14">
    <source>
        <dbReference type="EMBL" id="KKE99957.1"/>
    </source>
</evidence>
<evidence type="ECO:0000256" key="8">
    <source>
        <dbReference type="HAMAP-Rule" id="MF_00377"/>
    </source>
</evidence>
<proteinExistence type="inferred from homology"/>
<dbReference type="SUPFAM" id="SSF48295">
    <property type="entry name" value="TrpR-like"/>
    <property type="match status" value="1"/>
</dbReference>
<comment type="subunit">
    <text evidence="8">Oligomerizes as a right-handed, spiral filament on DNA at oriC.</text>
</comment>
<comment type="caution">
    <text evidence="14">The sequence shown here is derived from an EMBL/GenBank/DDBJ whole genome shotgun (WGS) entry which is preliminary data.</text>
</comment>
<dbReference type="EMBL" id="SDLP01000001">
    <property type="protein sequence ID" value="TDL11834.1"/>
    <property type="molecule type" value="Genomic_DNA"/>
</dbReference>
<evidence type="ECO:0000256" key="1">
    <source>
        <dbReference type="ARBA" id="ARBA00006583"/>
    </source>
</evidence>
<dbReference type="FunFam" id="1.10.1750.10:FF:000002">
    <property type="entry name" value="Chromosomal replication initiator protein DnaA"/>
    <property type="match status" value="1"/>
</dbReference>
<evidence type="ECO:0000256" key="7">
    <source>
        <dbReference type="ARBA" id="ARBA00023125"/>
    </source>
</evidence>
<name>A0A0M2JYP5_9MYCO</name>
<feature type="binding site" evidence="8">
    <location>
        <position position="197"/>
    </location>
    <ligand>
        <name>ATP</name>
        <dbReference type="ChEBI" id="CHEBI:30616"/>
    </ligand>
</feature>
<feature type="region of interest" description="Domain IV, binds dsDNA" evidence="8">
    <location>
        <begin position="366"/>
        <end position="489"/>
    </location>
</feature>
<dbReference type="InterPro" id="IPR038454">
    <property type="entry name" value="DnaA_N_sf"/>
</dbReference>
<evidence type="ECO:0000259" key="13">
    <source>
        <dbReference type="SMART" id="SM00760"/>
    </source>
</evidence>
<dbReference type="SUPFAM" id="SSF52540">
    <property type="entry name" value="P-loop containing nucleoside triphosphate hydrolases"/>
    <property type="match status" value="1"/>
</dbReference>
<comment type="domain">
    <text evidence="8">Domain I is involved in oligomerization and binding regulators, domain II is flexibile and of varying length in different bacteria, domain III forms the AAA+ region, while domain IV binds dsDNA.</text>
</comment>